<evidence type="ECO:0000259" key="1">
    <source>
        <dbReference type="Pfam" id="PF13456"/>
    </source>
</evidence>
<dbReference type="Gene3D" id="3.30.420.10">
    <property type="entry name" value="Ribonuclease H-like superfamily/Ribonuclease H"/>
    <property type="match status" value="1"/>
</dbReference>
<dbReference type="GO" id="GO:0003676">
    <property type="term" value="F:nucleic acid binding"/>
    <property type="evidence" value="ECO:0007669"/>
    <property type="project" value="InterPro"/>
</dbReference>
<protein>
    <recommendedName>
        <fullName evidence="1">RNase H type-1 domain-containing protein</fullName>
    </recommendedName>
</protein>
<keyword evidence="3" id="KW-1185">Reference proteome</keyword>
<dbReference type="OrthoDB" id="1436258at2759"/>
<evidence type="ECO:0000313" key="3">
    <source>
        <dbReference type="Proteomes" id="UP000242715"/>
    </source>
</evidence>
<dbReference type="InterPro" id="IPR002156">
    <property type="entry name" value="RNaseH_domain"/>
</dbReference>
<sequence>MKDLTRVMFESDSAIAVDLILKGCPRNHSCEAIITCINRLKTQDWEVSFQHTYRQVNQVANWIASYALTIPMGIHILHIPPPGCISLLWQDNAGVCFSVEFLFSLA</sequence>
<reference evidence="3" key="1">
    <citation type="journal article" date="2017" name="Front. Plant Sci.">
        <title>Climate Clever Clovers: New Paradigm to Reduce the Environmental Footprint of Ruminants by Breeding Low Methanogenic Forages Utilizing Haplotype Variation.</title>
        <authorList>
            <person name="Kaur P."/>
            <person name="Appels R."/>
            <person name="Bayer P.E."/>
            <person name="Keeble-Gagnere G."/>
            <person name="Wang J."/>
            <person name="Hirakawa H."/>
            <person name="Shirasawa K."/>
            <person name="Vercoe P."/>
            <person name="Stefanova K."/>
            <person name="Durmic Z."/>
            <person name="Nichols P."/>
            <person name="Revell C."/>
            <person name="Isobe S.N."/>
            <person name="Edwards D."/>
            <person name="Erskine W."/>
        </authorList>
    </citation>
    <scope>NUCLEOTIDE SEQUENCE [LARGE SCALE GENOMIC DNA]</scope>
    <source>
        <strain evidence="3">cv. Daliak</strain>
    </source>
</reference>
<gene>
    <name evidence="2" type="ORF">TSUD_232070</name>
</gene>
<dbReference type="Pfam" id="PF13456">
    <property type="entry name" value="RVT_3"/>
    <property type="match status" value="1"/>
</dbReference>
<name>A0A2Z6NGD2_TRISU</name>
<dbReference type="Proteomes" id="UP000242715">
    <property type="component" value="Unassembled WGS sequence"/>
</dbReference>
<organism evidence="2 3">
    <name type="scientific">Trifolium subterraneum</name>
    <name type="common">Subterranean clover</name>
    <dbReference type="NCBI Taxonomy" id="3900"/>
    <lineage>
        <taxon>Eukaryota</taxon>
        <taxon>Viridiplantae</taxon>
        <taxon>Streptophyta</taxon>
        <taxon>Embryophyta</taxon>
        <taxon>Tracheophyta</taxon>
        <taxon>Spermatophyta</taxon>
        <taxon>Magnoliopsida</taxon>
        <taxon>eudicotyledons</taxon>
        <taxon>Gunneridae</taxon>
        <taxon>Pentapetalae</taxon>
        <taxon>rosids</taxon>
        <taxon>fabids</taxon>
        <taxon>Fabales</taxon>
        <taxon>Fabaceae</taxon>
        <taxon>Papilionoideae</taxon>
        <taxon>50 kb inversion clade</taxon>
        <taxon>NPAAA clade</taxon>
        <taxon>Hologalegina</taxon>
        <taxon>IRL clade</taxon>
        <taxon>Trifolieae</taxon>
        <taxon>Trifolium</taxon>
    </lineage>
</organism>
<dbReference type="InterPro" id="IPR036397">
    <property type="entry name" value="RNaseH_sf"/>
</dbReference>
<dbReference type="InterPro" id="IPR044730">
    <property type="entry name" value="RNase_H-like_dom_plant"/>
</dbReference>
<dbReference type="EMBL" id="DF973945">
    <property type="protein sequence ID" value="GAU42896.1"/>
    <property type="molecule type" value="Genomic_DNA"/>
</dbReference>
<dbReference type="PANTHER" id="PTHR34023">
    <property type="entry name" value="RNASE H DOMAIN-CONTAINING PROTEIN"/>
    <property type="match status" value="1"/>
</dbReference>
<proteinExistence type="predicted"/>
<dbReference type="AlphaFoldDB" id="A0A2Z6NGD2"/>
<accession>A0A2Z6NGD2</accession>
<dbReference type="PANTHER" id="PTHR34023:SF4">
    <property type="entry name" value="RNASE H TYPE-1 DOMAIN-CONTAINING PROTEIN"/>
    <property type="match status" value="1"/>
</dbReference>
<dbReference type="CDD" id="cd06222">
    <property type="entry name" value="RNase_H_like"/>
    <property type="match status" value="1"/>
</dbReference>
<dbReference type="GO" id="GO:0004523">
    <property type="term" value="F:RNA-DNA hybrid ribonuclease activity"/>
    <property type="evidence" value="ECO:0007669"/>
    <property type="project" value="InterPro"/>
</dbReference>
<evidence type="ECO:0000313" key="2">
    <source>
        <dbReference type="EMBL" id="GAU42896.1"/>
    </source>
</evidence>
<feature type="domain" description="RNase H type-1" evidence="1">
    <location>
        <begin position="4"/>
        <end position="67"/>
    </location>
</feature>